<sequence>MVGWRMPTSDWPELCNGIPKLGRLARQEPALGAVLVWAEVTQSEPLNCPLLATTVLAGQDRKLLVDQVGQFLTPTNQKAGRLKLRRRLELYAARLAARCDAAPRGTFGPGTSAVSAVWSTIGAV</sequence>
<dbReference type="Proteomes" id="UP000608522">
    <property type="component" value="Unassembled WGS sequence"/>
</dbReference>
<accession>A0ABQ3T6P0</accession>
<evidence type="ECO:0000313" key="2">
    <source>
        <dbReference type="Proteomes" id="UP000608522"/>
    </source>
</evidence>
<gene>
    <name evidence="1" type="ORF">Sspor_16290</name>
</gene>
<comment type="caution">
    <text evidence="1">The sequence shown here is derived from an EMBL/GenBank/DDBJ whole genome shotgun (WGS) entry which is preliminary data.</text>
</comment>
<dbReference type="EMBL" id="BNED01000005">
    <property type="protein sequence ID" value="GHI76068.1"/>
    <property type="molecule type" value="Genomic_DNA"/>
</dbReference>
<keyword evidence="2" id="KW-1185">Reference proteome</keyword>
<evidence type="ECO:0000313" key="1">
    <source>
        <dbReference type="EMBL" id="GHI76068.1"/>
    </source>
</evidence>
<proteinExistence type="predicted"/>
<name>A0ABQ3T6P0_9ACTN</name>
<reference evidence="2" key="1">
    <citation type="submission" date="2023-07" db="EMBL/GenBank/DDBJ databases">
        <title>Whole genome shotgun sequence of Streptomyces spororaveus NBRC 15456.</title>
        <authorList>
            <person name="Komaki H."/>
            <person name="Tamura T."/>
        </authorList>
    </citation>
    <scope>NUCLEOTIDE SEQUENCE [LARGE SCALE GENOMIC DNA]</scope>
    <source>
        <strain evidence="2">NBRC 15456</strain>
    </source>
</reference>
<organism evidence="1 2">
    <name type="scientific">Streptomyces spororaveus</name>
    <dbReference type="NCBI Taxonomy" id="284039"/>
    <lineage>
        <taxon>Bacteria</taxon>
        <taxon>Bacillati</taxon>
        <taxon>Actinomycetota</taxon>
        <taxon>Actinomycetes</taxon>
        <taxon>Kitasatosporales</taxon>
        <taxon>Streptomycetaceae</taxon>
        <taxon>Streptomyces</taxon>
    </lineage>
</organism>
<protein>
    <submittedName>
        <fullName evidence="1">Uncharacterized protein</fullName>
    </submittedName>
</protein>